<gene>
    <name evidence="2" type="ORF">SHM7688_00672</name>
</gene>
<name>A0A0P1ELD6_9RHOB</name>
<reference evidence="2 3" key="1">
    <citation type="submission" date="2015-09" db="EMBL/GenBank/DDBJ databases">
        <authorList>
            <consortium name="Swine Surveillance"/>
        </authorList>
    </citation>
    <scope>NUCLEOTIDE SEQUENCE [LARGE SCALE GENOMIC DNA]</scope>
    <source>
        <strain evidence="2 3">CECT 7688</strain>
    </source>
</reference>
<keyword evidence="2" id="KW-0328">Glycosyltransferase</keyword>
<feature type="domain" description="Glycosyl transferase family 28 C-terminal" evidence="1">
    <location>
        <begin position="217"/>
        <end position="371"/>
    </location>
</feature>
<evidence type="ECO:0000313" key="2">
    <source>
        <dbReference type="EMBL" id="CUH51238.1"/>
    </source>
</evidence>
<dbReference type="PANTHER" id="PTHR21015">
    <property type="entry name" value="UDP-N-ACETYLGLUCOSAMINE--N-ACETYLMURAMYL-(PENTAPEPTIDE) PYROPHOSPHORYL-UNDECAPRENOL N-ACETYLGLUCOSAMINE TRANSFERASE 1"/>
    <property type="match status" value="1"/>
</dbReference>
<keyword evidence="3" id="KW-1185">Reference proteome</keyword>
<proteinExistence type="predicted"/>
<dbReference type="EMBL" id="CYPW01000006">
    <property type="protein sequence ID" value="CUH51238.1"/>
    <property type="molecule type" value="Genomic_DNA"/>
</dbReference>
<dbReference type="STRING" id="321267.SHM7688_00672"/>
<dbReference type="AlphaFoldDB" id="A0A0P1ELD6"/>
<dbReference type="Proteomes" id="UP000054823">
    <property type="component" value="Unassembled WGS sequence"/>
</dbReference>
<dbReference type="Gene3D" id="3.40.50.2000">
    <property type="entry name" value="Glycogen Phosphorylase B"/>
    <property type="match status" value="2"/>
</dbReference>
<sequence>MKVLIVVTHLLGTGHLSRALNLARAFVKEGHDAAVLSGGRPAPHLNSEGVPLIQLPPVASDGVEFKKLLTDKNAIADAAFLEARQAIAVKTVQEMKPDVVITELYPFGRRSLAKEFVALLETAKTLTPRPLVLSSVRDILEPPSKISKAGDTRDLLKQFYDGVLVHSDEELTTFDVSWPVTNDVKSMLRYTGYVAPSAPVAAEDMPGAGEIIVSTGGGSIGRELYECAIAAAKRSPLRWRLLVGGADKDARVAELQAFANDPTIIIEAVRPDFRQMLLHAEATVSMCGYNTALDVLQTGVPTVFVPFSDAGEVEQTLRARALASQPGIEVLNSVDLTPDTLLSELKRVLAHGRRAPTTMRMDGAAGSVRIAQDMLAEKRG</sequence>
<dbReference type="PANTHER" id="PTHR21015:SF28">
    <property type="entry name" value="SLL1722 PROTEIN"/>
    <property type="match status" value="1"/>
</dbReference>
<organism evidence="2 3">
    <name type="scientific">Shimia marina</name>
    <dbReference type="NCBI Taxonomy" id="321267"/>
    <lineage>
        <taxon>Bacteria</taxon>
        <taxon>Pseudomonadati</taxon>
        <taxon>Pseudomonadota</taxon>
        <taxon>Alphaproteobacteria</taxon>
        <taxon>Rhodobacterales</taxon>
        <taxon>Roseobacteraceae</taxon>
    </lineage>
</organism>
<dbReference type="InterPro" id="IPR007235">
    <property type="entry name" value="Glyco_trans_28_C"/>
</dbReference>
<accession>A0A0P1ELD6</accession>
<evidence type="ECO:0000313" key="3">
    <source>
        <dbReference type="Proteomes" id="UP000054823"/>
    </source>
</evidence>
<dbReference type="OrthoDB" id="503443at2"/>
<dbReference type="GO" id="GO:0016758">
    <property type="term" value="F:hexosyltransferase activity"/>
    <property type="evidence" value="ECO:0007669"/>
    <property type="project" value="InterPro"/>
</dbReference>
<dbReference type="SUPFAM" id="SSF53756">
    <property type="entry name" value="UDP-Glycosyltransferase/glycogen phosphorylase"/>
    <property type="match status" value="1"/>
</dbReference>
<evidence type="ECO:0000259" key="1">
    <source>
        <dbReference type="Pfam" id="PF04101"/>
    </source>
</evidence>
<dbReference type="Pfam" id="PF04101">
    <property type="entry name" value="Glyco_tran_28_C"/>
    <property type="match status" value="1"/>
</dbReference>
<keyword evidence="2" id="KW-0808">Transferase</keyword>
<protein>
    <submittedName>
        <fullName evidence="2">Undecaprenyldiphospho-muramoylpentapeptide beta-N-acetylglucosaminyltransferase</fullName>
    </submittedName>
</protein>
<dbReference type="RefSeq" id="WP_058238571.1">
    <property type="nucleotide sequence ID" value="NZ_CYPW01000006.1"/>
</dbReference>